<evidence type="ECO:0000313" key="3">
    <source>
        <dbReference type="EMBL" id="KAJ4348333.1"/>
    </source>
</evidence>
<dbReference type="GeneID" id="80913237"/>
<feature type="compositionally biased region" description="Acidic residues" evidence="2">
    <location>
        <begin position="203"/>
        <end position="223"/>
    </location>
</feature>
<evidence type="ECO:0000256" key="1">
    <source>
        <dbReference type="SAM" id="Coils"/>
    </source>
</evidence>
<proteinExistence type="predicted"/>
<dbReference type="Proteomes" id="UP001140513">
    <property type="component" value="Unassembled WGS sequence"/>
</dbReference>
<dbReference type="EMBL" id="JAPEUX010000007">
    <property type="protein sequence ID" value="KAJ4348333.1"/>
    <property type="molecule type" value="Genomic_DNA"/>
</dbReference>
<evidence type="ECO:0000256" key="2">
    <source>
        <dbReference type="SAM" id="MobiDB-lite"/>
    </source>
</evidence>
<dbReference type="RefSeq" id="XP_056067721.1">
    <property type="nucleotide sequence ID" value="XM_056218456.1"/>
</dbReference>
<protein>
    <submittedName>
        <fullName evidence="3">Uncharacterized protein</fullName>
    </submittedName>
</protein>
<gene>
    <name evidence="3" type="ORF">N0V89_009707</name>
</gene>
<accession>A0A9W8XDV5</accession>
<name>A0A9W8XDV5_9PLEO</name>
<sequence length="320" mass="34848">MEKLAEDDPGVDVADELDFEPVEEYVDSVVELPELDSDDKLIEEDEDELAELAGVVETVEELELRLDGEEAEVEDTDVGTSVMLELTLKKVEDRVIEEVVVDDKVSEGKGGAVSDLLVLLLDSEDGEPDVTLADVEDALVKLAEVLDRLEDDDDDSIVELVKVDDDDILEEPEEIELRNLEVALELDDANEDVATSVVVPLENDSEEEVDDDKLSDDEDDTGTVELEESVVDEAELGDPVEELVLDSDVGKDVVDAVVETLDDDSEVALGIEDELEDSVVGEGTEVTVIVMVETLVDDRLELIGSGVGVDTFDEVSDVKD</sequence>
<comment type="caution">
    <text evidence="3">The sequence shown here is derived from an EMBL/GenBank/DDBJ whole genome shotgun (WGS) entry which is preliminary data.</text>
</comment>
<keyword evidence="4" id="KW-1185">Reference proteome</keyword>
<evidence type="ECO:0000313" key="4">
    <source>
        <dbReference type="Proteomes" id="UP001140513"/>
    </source>
</evidence>
<dbReference type="AlphaFoldDB" id="A0A9W8XDV5"/>
<keyword evidence="1" id="KW-0175">Coiled coil</keyword>
<organism evidence="3 4">
    <name type="scientific">Didymosphaeria variabile</name>
    <dbReference type="NCBI Taxonomy" id="1932322"/>
    <lineage>
        <taxon>Eukaryota</taxon>
        <taxon>Fungi</taxon>
        <taxon>Dikarya</taxon>
        <taxon>Ascomycota</taxon>
        <taxon>Pezizomycotina</taxon>
        <taxon>Dothideomycetes</taxon>
        <taxon>Pleosporomycetidae</taxon>
        <taxon>Pleosporales</taxon>
        <taxon>Massarineae</taxon>
        <taxon>Didymosphaeriaceae</taxon>
        <taxon>Didymosphaeria</taxon>
    </lineage>
</organism>
<feature type="coiled-coil region" evidence="1">
    <location>
        <begin position="42"/>
        <end position="72"/>
    </location>
</feature>
<reference evidence="3" key="1">
    <citation type="submission" date="2022-10" db="EMBL/GenBank/DDBJ databases">
        <title>Tapping the CABI collections for fungal endophytes: first genome assemblies for Collariella, Neodidymelliopsis, Ascochyta clinopodiicola, Didymella pomorum, Didymosphaeria variabile, Neocosmospora piperis and Neocucurbitaria cava.</title>
        <authorList>
            <person name="Hill R."/>
        </authorList>
    </citation>
    <scope>NUCLEOTIDE SEQUENCE</scope>
    <source>
        <strain evidence="3">IMI 356815</strain>
    </source>
</reference>
<feature type="region of interest" description="Disordered" evidence="2">
    <location>
        <begin position="200"/>
        <end position="223"/>
    </location>
</feature>